<evidence type="ECO:0000313" key="1">
    <source>
        <dbReference type="EMBL" id="QKJ86681.1"/>
    </source>
</evidence>
<sequence>MPEGRRVNDYYRLYSDAKLQVIGDGENFQPAIVTIDEFEYELTYRETWQSGIIPHYKYYAVRKYDG</sequence>
<dbReference type="EMBL" id="CP054212">
    <property type="protein sequence ID" value="QKJ86681.1"/>
    <property type="molecule type" value="Genomic_DNA"/>
</dbReference>
<protein>
    <submittedName>
        <fullName evidence="1">Uncharacterized protein</fullName>
    </submittedName>
</protein>
<name>A0A6M8UCP9_9GAMM</name>
<dbReference type="AlphaFoldDB" id="A0A6M8UCP9"/>
<accession>A0A6M8UCP9</accession>
<evidence type="ECO:0000313" key="2">
    <source>
        <dbReference type="Proteomes" id="UP000505325"/>
    </source>
</evidence>
<organism evidence="1 2">
    <name type="scientific">Paramixta manurensis</name>
    <dbReference type="NCBI Taxonomy" id="2740817"/>
    <lineage>
        <taxon>Bacteria</taxon>
        <taxon>Pseudomonadati</taxon>
        <taxon>Pseudomonadota</taxon>
        <taxon>Gammaproteobacteria</taxon>
        <taxon>Enterobacterales</taxon>
        <taxon>Erwiniaceae</taxon>
        <taxon>Paramixta</taxon>
    </lineage>
</organism>
<dbReference type="Proteomes" id="UP000505325">
    <property type="component" value="Chromosome"/>
</dbReference>
<dbReference type="KEGG" id="pmak:PMPD1_1731"/>
<proteinExistence type="predicted"/>
<keyword evidence="2" id="KW-1185">Reference proteome</keyword>
<gene>
    <name evidence="1" type="ORF">PMPD1_1731</name>
</gene>
<reference evidence="1 2" key="1">
    <citation type="submission" date="2020-06" db="EMBL/GenBank/DDBJ databases">
        <title>Genome sequence of Paramixta manurensis strain PD-1.</title>
        <authorList>
            <person name="Lee C.W."/>
            <person name="Kim J."/>
        </authorList>
    </citation>
    <scope>NUCLEOTIDE SEQUENCE [LARGE SCALE GENOMIC DNA]</scope>
    <source>
        <strain evidence="1 2">PD-1</strain>
    </source>
</reference>